<evidence type="ECO:0000256" key="2">
    <source>
        <dbReference type="SAM" id="SignalP"/>
    </source>
</evidence>
<proteinExistence type="predicted"/>
<evidence type="ECO:0000256" key="1">
    <source>
        <dbReference type="SAM" id="Phobius"/>
    </source>
</evidence>
<dbReference type="VEuPathDB" id="ToxoDB:cyc_00321"/>
<dbReference type="InParanoid" id="A0A1D3CTC7"/>
<accession>A0A1D3CTC7</accession>
<reference evidence="3 4" key="1">
    <citation type="journal article" date="2016" name="BMC Genomics">
        <title>Comparative genomics reveals Cyclospora cayetanensis possesses coccidia-like metabolism and invasion components but unique surface antigens.</title>
        <authorList>
            <person name="Liu S."/>
            <person name="Wang L."/>
            <person name="Zheng H."/>
            <person name="Xu Z."/>
            <person name="Roellig D.M."/>
            <person name="Li N."/>
            <person name="Frace M.A."/>
            <person name="Tang K."/>
            <person name="Arrowood M.J."/>
            <person name="Moss D.M."/>
            <person name="Zhang L."/>
            <person name="Feng Y."/>
            <person name="Xiao L."/>
        </authorList>
    </citation>
    <scope>NUCLEOTIDE SEQUENCE [LARGE SCALE GENOMIC DNA]</scope>
    <source>
        <strain evidence="3 4">CHN_HEN01</strain>
    </source>
</reference>
<feature type="chain" id="PRO_5008913878" description="Transmembrane protein" evidence="2">
    <location>
        <begin position="29"/>
        <end position="458"/>
    </location>
</feature>
<dbReference type="EMBL" id="JROU02002034">
    <property type="protein sequence ID" value="OEH74460.1"/>
    <property type="molecule type" value="Genomic_DNA"/>
</dbReference>
<sequence>MAFRCYIPQFSALVSVLGHLCSVYGAVASDNDDKDWTIGRYPQVGISLKESSMADYPPLDITDGPYVLAGWVSDVSRRRRLSNPLFFPGVIQALLFTSVALFFIFRKEFKLFSRLKSERKRRIDSEAKVQFFSESRTLMMTVYHSLVDVQNNQAITDAAIRGISSENLTDLFRDVIEPLTVVTEKLTKSSHSIMEVIQCLENASPPNQSFVTDLAVQTLQLELRNLETSFDLANELELASKNLQLFLKGASSSEAGPATQAAQVGSAGEKIAAGAPRNSVKGLQLDSSNVETTKDAEKFSNQGEKSGLLLNVERGFGFFSKGAHSVSVGEETKTAPELASARDVQPDFVAGGLTTNAVVAPQVHHDSSAEWNVSAGNTVTLGEGVASNEGIKQKPNLVINIVDSPLAEKAVTKPADSVAAHLPKLTASLTPWLESVCDLHKCLISIVPHAIEQAERLM</sequence>
<evidence type="ECO:0000313" key="4">
    <source>
        <dbReference type="Proteomes" id="UP000095192"/>
    </source>
</evidence>
<keyword evidence="2" id="KW-0732">Signal</keyword>
<dbReference type="Proteomes" id="UP000095192">
    <property type="component" value="Unassembled WGS sequence"/>
</dbReference>
<comment type="caution">
    <text evidence="3">The sequence shown here is derived from an EMBL/GenBank/DDBJ whole genome shotgun (WGS) entry which is preliminary data.</text>
</comment>
<name>A0A1D3CTC7_9EIME</name>
<feature type="signal peptide" evidence="2">
    <location>
        <begin position="1"/>
        <end position="28"/>
    </location>
</feature>
<evidence type="ECO:0000313" key="3">
    <source>
        <dbReference type="EMBL" id="OEH74460.1"/>
    </source>
</evidence>
<keyword evidence="4" id="KW-1185">Reference proteome</keyword>
<keyword evidence="1" id="KW-1133">Transmembrane helix</keyword>
<keyword evidence="1" id="KW-0812">Transmembrane</keyword>
<gene>
    <name evidence="3" type="ORF">cyc_00321</name>
</gene>
<feature type="transmembrane region" description="Helical" evidence="1">
    <location>
        <begin position="85"/>
        <end position="105"/>
    </location>
</feature>
<organism evidence="3 4">
    <name type="scientific">Cyclospora cayetanensis</name>
    <dbReference type="NCBI Taxonomy" id="88456"/>
    <lineage>
        <taxon>Eukaryota</taxon>
        <taxon>Sar</taxon>
        <taxon>Alveolata</taxon>
        <taxon>Apicomplexa</taxon>
        <taxon>Conoidasida</taxon>
        <taxon>Coccidia</taxon>
        <taxon>Eucoccidiorida</taxon>
        <taxon>Eimeriorina</taxon>
        <taxon>Eimeriidae</taxon>
        <taxon>Cyclospora</taxon>
    </lineage>
</organism>
<protein>
    <recommendedName>
        <fullName evidence="5">Transmembrane protein</fullName>
    </recommendedName>
</protein>
<evidence type="ECO:0008006" key="5">
    <source>
        <dbReference type="Google" id="ProtNLM"/>
    </source>
</evidence>
<keyword evidence="1" id="KW-0472">Membrane</keyword>
<dbReference type="AlphaFoldDB" id="A0A1D3CTC7"/>